<dbReference type="PATRIC" id="fig|545697.3.peg.1173"/>
<keyword evidence="4" id="KW-1185">Reference proteome</keyword>
<sequence>MKVDTSCDIFISIHQNMFPQSKCFGAQVWFASNDKSYKLATLIQNSLKETIKDNNKRVAKPAAEAYLILRDKYDGASILVECGFLSNPEEEMRLKSEEHQNLIVEGIVKGIDMYFDENIEINDAA</sequence>
<name>L1QIT8_9CLOT</name>
<protein>
    <recommendedName>
        <fullName evidence="2">MurNAc-LAA domain-containing protein</fullName>
    </recommendedName>
</protein>
<organism evidence="3 4">
    <name type="scientific">Clostridium celatum DSM 1785</name>
    <dbReference type="NCBI Taxonomy" id="545697"/>
    <lineage>
        <taxon>Bacteria</taxon>
        <taxon>Bacillati</taxon>
        <taxon>Bacillota</taxon>
        <taxon>Clostridia</taxon>
        <taxon>Eubacteriales</taxon>
        <taxon>Clostridiaceae</taxon>
        <taxon>Clostridium</taxon>
    </lineage>
</organism>
<evidence type="ECO:0000256" key="1">
    <source>
        <dbReference type="ARBA" id="ARBA00022801"/>
    </source>
</evidence>
<evidence type="ECO:0000313" key="3">
    <source>
        <dbReference type="EMBL" id="EKY27836.1"/>
    </source>
</evidence>
<dbReference type="EMBL" id="AMEZ01000031">
    <property type="protein sequence ID" value="EKY27836.1"/>
    <property type="molecule type" value="Genomic_DNA"/>
</dbReference>
<dbReference type="SUPFAM" id="SSF53187">
    <property type="entry name" value="Zn-dependent exopeptidases"/>
    <property type="match status" value="1"/>
</dbReference>
<dbReference type="InterPro" id="IPR050695">
    <property type="entry name" value="N-acetylmuramoyl_amidase_3"/>
</dbReference>
<keyword evidence="1" id="KW-0378">Hydrolase</keyword>
<evidence type="ECO:0000313" key="4">
    <source>
        <dbReference type="Proteomes" id="UP000010420"/>
    </source>
</evidence>
<dbReference type="PANTHER" id="PTHR30404:SF0">
    <property type="entry name" value="N-ACETYLMURAMOYL-L-ALANINE AMIDASE AMIC"/>
    <property type="match status" value="1"/>
</dbReference>
<reference evidence="3 4" key="1">
    <citation type="submission" date="2012-05" db="EMBL/GenBank/DDBJ databases">
        <authorList>
            <person name="Weinstock G."/>
            <person name="Sodergren E."/>
            <person name="Lobos E.A."/>
            <person name="Fulton L."/>
            <person name="Fulton R."/>
            <person name="Courtney L."/>
            <person name="Fronick C."/>
            <person name="O'Laughlin M."/>
            <person name="Godfrey J."/>
            <person name="Wilson R.M."/>
            <person name="Miner T."/>
            <person name="Farmer C."/>
            <person name="Delehaunty K."/>
            <person name="Cordes M."/>
            <person name="Minx P."/>
            <person name="Tomlinson C."/>
            <person name="Chen J."/>
            <person name="Wollam A."/>
            <person name="Pepin K.H."/>
            <person name="Bhonagiri V."/>
            <person name="Zhang X."/>
            <person name="Suruliraj S."/>
            <person name="Warren W."/>
            <person name="Mitreva M."/>
            <person name="Mardis E.R."/>
            <person name="Wilson R.K."/>
        </authorList>
    </citation>
    <scope>NUCLEOTIDE SEQUENCE [LARGE SCALE GENOMIC DNA]</scope>
    <source>
        <strain evidence="3 4">DSM 1785</strain>
    </source>
</reference>
<dbReference type="CDD" id="cd02696">
    <property type="entry name" value="MurNAc-LAA"/>
    <property type="match status" value="1"/>
</dbReference>
<dbReference type="Pfam" id="PF01520">
    <property type="entry name" value="Amidase_3"/>
    <property type="match status" value="1"/>
</dbReference>
<dbReference type="PANTHER" id="PTHR30404">
    <property type="entry name" value="N-ACETYLMURAMOYL-L-ALANINE AMIDASE"/>
    <property type="match status" value="1"/>
</dbReference>
<dbReference type="GO" id="GO:0009253">
    <property type="term" value="P:peptidoglycan catabolic process"/>
    <property type="evidence" value="ECO:0007669"/>
    <property type="project" value="InterPro"/>
</dbReference>
<dbReference type="Gene3D" id="3.40.630.40">
    <property type="entry name" value="Zn-dependent exopeptidases"/>
    <property type="match status" value="1"/>
</dbReference>
<proteinExistence type="predicted"/>
<gene>
    <name evidence="3" type="ORF">HMPREF0216_01193</name>
</gene>
<dbReference type="SMART" id="SM00646">
    <property type="entry name" value="Ami_3"/>
    <property type="match status" value="1"/>
</dbReference>
<feature type="domain" description="MurNAc-LAA" evidence="2">
    <location>
        <begin position="5"/>
        <end position="112"/>
    </location>
</feature>
<evidence type="ECO:0000259" key="2">
    <source>
        <dbReference type="SMART" id="SM00646"/>
    </source>
</evidence>
<dbReference type="eggNOG" id="COG0860">
    <property type="taxonomic scope" value="Bacteria"/>
</dbReference>
<dbReference type="HOGENOM" id="CLU_014322_7_0_9"/>
<dbReference type="STRING" id="545697.HMPREF0216_01193"/>
<comment type="caution">
    <text evidence="3">The sequence shown here is derived from an EMBL/GenBank/DDBJ whole genome shotgun (WGS) entry which is preliminary data.</text>
</comment>
<dbReference type="InterPro" id="IPR002508">
    <property type="entry name" value="MurNAc-LAA_cat"/>
</dbReference>
<dbReference type="GO" id="GO:0008745">
    <property type="term" value="F:N-acetylmuramoyl-L-alanine amidase activity"/>
    <property type="evidence" value="ECO:0007669"/>
    <property type="project" value="InterPro"/>
</dbReference>
<dbReference type="GO" id="GO:0030288">
    <property type="term" value="C:outer membrane-bounded periplasmic space"/>
    <property type="evidence" value="ECO:0007669"/>
    <property type="project" value="TreeGrafter"/>
</dbReference>
<dbReference type="AlphaFoldDB" id="L1QIT8"/>
<dbReference type="Proteomes" id="UP000010420">
    <property type="component" value="Unassembled WGS sequence"/>
</dbReference>
<accession>L1QIT8</accession>